<dbReference type="GO" id="GO:0005737">
    <property type="term" value="C:cytoplasm"/>
    <property type="evidence" value="ECO:0007669"/>
    <property type="project" value="UniProtKB-SubCell"/>
</dbReference>
<comment type="similarity">
    <text evidence="2">Belongs to the actin family. ARP6 subfamily.</text>
</comment>
<evidence type="ECO:0000256" key="4">
    <source>
        <dbReference type="ARBA" id="ARBA00022490"/>
    </source>
</evidence>
<comment type="function">
    <text evidence="5">Component of the SWR1 complex which mediates the ATP-dependent exchange of histone H2A for the H2A variant HZT1 leading to transcriptional regulation of selected genes by chromatin remodeling. Involved in chromosome stability.</text>
</comment>
<comment type="caution">
    <text evidence="8">The sequence shown here is derived from an EMBL/GenBank/DDBJ whole genome shotgun (WGS) entry which is preliminary data.</text>
</comment>
<dbReference type="Gene3D" id="3.90.640.10">
    <property type="entry name" value="Actin, Chain A, domain 4"/>
    <property type="match status" value="1"/>
</dbReference>
<evidence type="ECO:0000256" key="7">
    <source>
        <dbReference type="ARBA" id="ARBA00073820"/>
    </source>
</evidence>
<dbReference type="Pfam" id="PF00022">
    <property type="entry name" value="Actin"/>
    <property type="match status" value="1"/>
</dbReference>
<comment type="subcellular location">
    <subcellularLocation>
        <location evidence="1">Cytoplasm</location>
    </subcellularLocation>
</comment>
<name>A0A1U7LUT7_NEOID</name>
<dbReference type="OrthoDB" id="6220758at2759"/>
<keyword evidence="4" id="KW-0963">Cytoplasm</keyword>
<organism evidence="8 9">
    <name type="scientific">Neolecta irregularis (strain DAH-3)</name>
    <dbReference type="NCBI Taxonomy" id="1198029"/>
    <lineage>
        <taxon>Eukaryota</taxon>
        <taxon>Fungi</taxon>
        <taxon>Dikarya</taxon>
        <taxon>Ascomycota</taxon>
        <taxon>Taphrinomycotina</taxon>
        <taxon>Neolectales</taxon>
        <taxon>Neolectaceae</taxon>
        <taxon>Neolecta</taxon>
    </lineage>
</organism>
<dbReference type="SUPFAM" id="SSF53067">
    <property type="entry name" value="Actin-like ATPase domain"/>
    <property type="match status" value="2"/>
</dbReference>
<evidence type="ECO:0000256" key="1">
    <source>
        <dbReference type="ARBA" id="ARBA00004496"/>
    </source>
</evidence>
<sequence length="343" mass="38119">MFDDFNIDPTETTLILTEPAHNLPMIQTATDQVIFEEYGFMNYYRALGASLVPWNSALGVSTSSSTDRSPLALIVDCGFSFTHIIPIVEGVVSWPNVKRINMGGKFLTNYLKELISFRHYNMMDETYLINQIKEACCYVSTQFEKDLEASHKSKLNSIVQNYILPDYGQNKLGYIAVEPFDKDSDDQVLTLANERFVVPELIFSPSDIGLKQAGIAETIMHSIASFTEDIQAMLLHNIVLAGGTCKFAGFQDRISRELQSLAPTSSLVRVIMPQDPQTCIWTGGADLACDPSSLNEVTVTLEEYAEYGSSICERKFGRYGVQTPTAGNSRAVSVSSEDFNEDE</sequence>
<dbReference type="SMART" id="SM00268">
    <property type="entry name" value="ACTIN"/>
    <property type="match status" value="1"/>
</dbReference>
<dbReference type="STRING" id="1198029.A0A1U7LUT7"/>
<evidence type="ECO:0000313" key="8">
    <source>
        <dbReference type="EMBL" id="OLL26436.1"/>
    </source>
</evidence>
<dbReference type="Gene3D" id="3.30.420.40">
    <property type="match status" value="2"/>
</dbReference>
<dbReference type="PANTHER" id="PTHR11937">
    <property type="entry name" value="ACTIN"/>
    <property type="match status" value="1"/>
</dbReference>
<dbReference type="FunFam" id="3.90.640.10:FF:000014">
    <property type="entry name" value="Putative actin-related protein 6"/>
    <property type="match status" value="1"/>
</dbReference>
<dbReference type="GO" id="GO:0000812">
    <property type="term" value="C:Swr1 complex"/>
    <property type="evidence" value="ECO:0007669"/>
    <property type="project" value="EnsemblFungi"/>
</dbReference>
<dbReference type="CDD" id="cd10210">
    <property type="entry name" value="ASKHA_NBD_Arp6"/>
    <property type="match status" value="1"/>
</dbReference>
<dbReference type="EMBL" id="LXFE01000183">
    <property type="protein sequence ID" value="OLL26436.1"/>
    <property type="molecule type" value="Genomic_DNA"/>
</dbReference>
<dbReference type="AlphaFoldDB" id="A0A1U7LUT7"/>
<comment type="subunit">
    <text evidence="6">Component of the SWR1 chromatin remodeling complex.</text>
</comment>
<evidence type="ECO:0000256" key="6">
    <source>
        <dbReference type="ARBA" id="ARBA00063309"/>
    </source>
</evidence>
<protein>
    <recommendedName>
        <fullName evidence="3">Actin-like protein ARP6</fullName>
    </recommendedName>
    <alternativeName>
        <fullName evidence="7">Actin-like protein arp6</fullName>
    </alternativeName>
</protein>
<dbReference type="Proteomes" id="UP000186594">
    <property type="component" value="Unassembled WGS sequence"/>
</dbReference>
<keyword evidence="9" id="KW-1185">Reference proteome</keyword>
<dbReference type="OMA" id="DKQINIW"/>
<evidence type="ECO:0000256" key="2">
    <source>
        <dbReference type="ARBA" id="ARBA00005665"/>
    </source>
</evidence>
<reference evidence="8 9" key="1">
    <citation type="submission" date="2016-04" db="EMBL/GenBank/DDBJ databases">
        <title>Evolutionary innovation and constraint leading to complex multicellularity in the Ascomycota.</title>
        <authorList>
            <person name="Cisse O."/>
            <person name="Nguyen A."/>
            <person name="Hewitt D.A."/>
            <person name="Jedd G."/>
            <person name="Stajich J.E."/>
        </authorList>
    </citation>
    <scope>NUCLEOTIDE SEQUENCE [LARGE SCALE GENOMIC DNA]</scope>
    <source>
        <strain evidence="8 9">DAH-3</strain>
    </source>
</reference>
<gene>
    <name evidence="8" type="ORF">NEOLI_001271</name>
</gene>
<accession>A0A1U7LUT7</accession>
<dbReference type="InterPro" id="IPR004000">
    <property type="entry name" value="Actin"/>
</dbReference>
<dbReference type="InterPro" id="IPR043129">
    <property type="entry name" value="ATPase_NBD"/>
</dbReference>
<evidence type="ECO:0000256" key="3">
    <source>
        <dbReference type="ARBA" id="ARBA00018633"/>
    </source>
</evidence>
<proteinExistence type="inferred from homology"/>
<dbReference type="GO" id="GO:0006338">
    <property type="term" value="P:chromatin remodeling"/>
    <property type="evidence" value="ECO:0007669"/>
    <property type="project" value="EnsemblFungi"/>
</dbReference>
<evidence type="ECO:0000256" key="5">
    <source>
        <dbReference type="ARBA" id="ARBA00025222"/>
    </source>
</evidence>
<evidence type="ECO:0000313" key="9">
    <source>
        <dbReference type="Proteomes" id="UP000186594"/>
    </source>
</evidence>